<accession>A0A3S7V0B6</accession>
<dbReference type="GO" id="GO:0005524">
    <property type="term" value="F:ATP binding"/>
    <property type="evidence" value="ECO:0007669"/>
    <property type="project" value="UniProtKB-KW"/>
</dbReference>
<keyword evidence="4" id="KW-0067">ATP-binding</keyword>
<dbReference type="PANTHER" id="PTHR43289:SF6">
    <property type="entry name" value="SERINE_THREONINE-PROTEIN KINASE NEKL-3"/>
    <property type="match status" value="1"/>
</dbReference>
<dbReference type="EMBL" id="MH908922">
    <property type="protein sequence ID" value="AYM54437.1"/>
    <property type="molecule type" value="Genomic_DNA"/>
</dbReference>
<evidence type="ECO:0000256" key="1">
    <source>
        <dbReference type="ARBA" id="ARBA00022679"/>
    </source>
</evidence>
<protein>
    <recommendedName>
        <fullName evidence="6">Protein kinase domain-containing protein</fullName>
    </recommendedName>
</protein>
<reference evidence="7" key="1">
    <citation type="journal article" date="2018" name="J. Ind. Microbiol. Biotechnol.">
        <title>Genome mining reveals uncommon alkylpyrones as type III PKS products from myxobacteria.</title>
        <authorList>
            <person name="Hug J.J."/>
            <person name="Panter F."/>
            <person name="Krug D."/>
            <person name="Muller R."/>
        </authorList>
    </citation>
    <scope>NUCLEOTIDE SEQUENCE</scope>
    <source>
        <strain evidence="7">MSr9315</strain>
    </source>
</reference>
<evidence type="ECO:0000256" key="5">
    <source>
        <dbReference type="SAM" id="MobiDB-lite"/>
    </source>
</evidence>
<feature type="region of interest" description="Disordered" evidence="5">
    <location>
        <begin position="240"/>
        <end position="289"/>
    </location>
</feature>
<sequence length="289" mass="31782">MQPDVDSLQSLLPPARYELRRFKSGPCFFRRTDDTPVVVQLVDAPASEGLQHAQRLVHPNVQQILELFPTPAGLIVVRAFLPAHDLSTLIRKRRAQGGYQVGEFHRIAAQCCAGLAAIHAAGLVHGNLSPETIRVDESRAALLDFELPDSGPRLSLPDAPRPAHGGRAYLSPVRLRGGGRSPEDDVYALGLTLLQMWTCRIPEVYRGPLTRPLRDQIQLDAFAALTPRDLQHLHRMLQADPKKRPQAQDLRFAASPPAEAAEPPEEPAAPLDDEASLANLSYAEWSEPP</sequence>
<proteinExistence type="predicted"/>
<keyword evidence="3" id="KW-0418">Kinase</keyword>
<dbReference type="Gene3D" id="1.10.510.10">
    <property type="entry name" value="Transferase(Phosphotransferase) domain 1"/>
    <property type="match status" value="1"/>
</dbReference>
<dbReference type="SMART" id="SM00220">
    <property type="entry name" value="S_TKc"/>
    <property type="match status" value="1"/>
</dbReference>
<name>A0A3S7V0B6_9BACT</name>
<evidence type="ECO:0000256" key="4">
    <source>
        <dbReference type="ARBA" id="ARBA00022840"/>
    </source>
</evidence>
<dbReference type="PANTHER" id="PTHR43289">
    <property type="entry name" value="MITOGEN-ACTIVATED PROTEIN KINASE KINASE KINASE 20-RELATED"/>
    <property type="match status" value="1"/>
</dbReference>
<dbReference type="PROSITE" id="PS50011">
    <property type="entry name" value="PROTEIN_KINASE_DOM"/>
    <property type="match status" value="1"/>
</dbReference>
<evidence type="ECO:0000256" key="3">
    <source>
        <dbReference type="ARBA" id="ARBA00022777"/>
    </source>
</evidence>
<dbReference type="InterPro" id="IPR000719">
    <property type="entry name" value="Prot_kinase_dom"/>
</dbReference>
<feature type="domain" description="Protein kinase" evidence="6">
    <location>
        <begin position="1"/>
        <end position="258"/>
    </location>
</feature>
<keyword evidence="1" id="KW-0808">Transferase</keyword>
<evidence type="ECO:0000259" key="6">
    <source>
        <dbReference type="PROSITE" id="PS50011"/>
    </source>
</evidence>
<dbReference type="SUPFAM" id="SSF56112">
    <property type="entry name" value="Protein kinase-like (PK-like)"/>
    <property type="match status" value="1"/>
</dbReference>
<organism evidence="7">
    <name type="scientific">Phaselicystis flava</name>
    <dbReference type="NCBI Taxonomy" id="525924"/>
    <lineage>
        <taxon>Bacteria</taxon>
        <taxon>Pseudomonadati</taxon>
        <taxon>Myxococcota</taxon>
        <taxon>Polyangia</taxon>
        <taxon>Polyangiales</taxon>
        <taxon>Phaselicystidaceae</taxon>
        <taxon>Phaselicystis</taxon>
    </lineage>
</organism>
<dbReference type="InterPro" id="IPR011009">
    <property type="entry name" value="Kinase-like_dom_sf"/>
</dbReference>
<dbReference type="Pfam" id="PF00069">
    <property type="entry name" value="Pkinase"/>
    <property type="match status" value="1"/>
</dbReference>
<dbReference type="AlphaFoldDB" id="A0A3S7V0B6"/>
<dbReference type="GO" id="GO:0004674">
    <property type="term" value="F:protein serine/threonine kinase activity"/>
    <property type="evidence" value="ECO:0007669"/>
    <property type="project" value="TreeGrafter"/>
</dbReference>
<keyword evidence="2" id="KW-0547">Nucleotide-binding</keyword>
<evidence type="ECO:0000256" key="2">
    <source>
        <dbReference type="ARBA" id="ARBA00022741"/>
    </source>
</evidence>
<evidence type="ECO:0000313" key="7">
    <source>
        <dbReference type="EMBL" id="AYM54437.1"/>
    </source>
</evidence>